<dbReference type="EMBL" id="AM482103">
    <property type="protein sequence ID" value="CAN77580.1"/>
    <property type="molecule type" value="Genomic_DNA"/>
</dbReference>
<dbReference type="InterPro" id="IPR001750">
    <property type="entry name" value="ND/Mrp_TM"/>
</dbReference>
<dbReference type="PROSITE" id="PS51375">
    <property type="entry name" value="PPR"/>
    <property type="match status" value="3"/>
</dbReference>
<evidence type="ECO:0000313" key="8">
    <source>
        <dbReference type="EMBL" id="CAN77580.1"/>
    </source>
</evidence>
<feature type="repeat" description="PPR" evidence="5">
    <location>
        <begin position="216"/>
        <end position="250"/>
    </location>
</feature>
<organism evidence="8">
    <name type="scientific">Vitis vinifera</name>
    <name type="common">Grape</name>
    <dbReference type="NCBI Taxonomy" id="29760"/>
    <lineage>
        <taxon>Eukaryota</taxon>
        <taxon>Viridiplantae</taxon>
        <taxon>Streptophyta</taxon>
        <taxon>Embryophyta</taxon>
        <taxon>Tracheophyta</taxon>
        <taxon>Spermatophyta</taxon>
        <taxon>Magnoliopsida</taxon>
        <taxon>eudicotyledons</taxon>
        <taxon>Gunneridae</taxon>
        <taxon>Pentapetalae</taxon>
        <taxon>rosids</taxon>
        <taxon>Vitales</taxon>
        <taxon>Vitaceae</taxon>
        <taxon>Viteae</taxon>
        <taxon>Vitis</taxon>
    </lineage>
</organism>
<keyword evidence="2" id="KW-0677">Repeat</keyword>
<evidence type="ECO:0000256" key="5">
    <source>
        <dbReference type="PROSITE-ProRule" id="PRU00708"/>
    </source>
</evidence>
<keyword evidence="4" id="KW-0520">NAD</keyword>
<dbReference type="ExpressionAtlas" id="A5C4I9">
    <property type="expression patterns" value="baseline and differential"/>
</dbReference>
<dbReference type="GO" id="GO:0009536">
    <property type="term" value="C:plastid"/>
    <property type="evidence" value="ECO:0007669"/>
    <property type="project" value="UniProtKB-ARBA"/>
</dbReference>
<evidence type="ECO:0000256" key="1">
    <source>
        <dbReference type="ARBA" id="ARBA00007626"/>
    </source>
</evidence>
<reference evidence="8" key="1">
    <citation type="journal article" date="2007" name="PLoS ONE">
        <title>The first genome sequence of an elite grapevine cultivar (Pinot noir Vitis vinifera L.): coping with a highly heterozygous genome.</title>
        <authorList>
            <person name="Velasco R."/>
            <person name="Zharkikh A."/>
            <person name="Troggio M."/>
            <person name="Cartwright D.A."/>
            <person name="Cestaro A."/>
            <person name="Pruss D."/>
            <person name="Pindo M."/>
            <person name="FitzGerald L.M."/>
            <person name="Vezzulli S."/>
            <person name="Reid J."/>
            <person name="Malacarne G."/>
            <person name="Iliev D."/>
            <person name="Coppola G."/>
            <person name="Wardell B."/>
            <person name="Micheletti D."/>
            <person name="Macalma T."/>
            <person name="Facci M."/>
            <person name="Mitchell J.T."/>
            <person name="Perazzolli M."/>
            <person name="Eldredge G."/>
            <person name="Gatto P."/>
            <person name="Oyzerski R."/>
            <person name="Moretto M."/>
            <person name="Gutin N."/>
            <person name="Stefanini M."/>
            <person name="Chen Y."/>
            <person name="Segala C."/>
            <person name="Davenport C."/>
            <person name="Dematte L."/>
            <person name="Mraz A."/>
            <person name="Battilana J."/>
            <person name="Stormo K."/>
            <person name="Costa F."/>
            <person name="Tao Q."/>
            <person name="Si-Ammour A."/>
            <person name="Harkins T."/>
            <person name="Lackey A."/>
            <person name="Perbost C."/>
            <person name="Taillon B."/>
            <person name="Stella A."/>
            <person name="Solovyev V."/>
            <person name="Fawcett J.A."/>
            <person name="Sterck L."/>
            <person name="Vandepoele K."/>
            <person name="Grando S.M."/>
            <person name="Toppo S."/>
            <person name="Moser C."/>
            <person name="Lanchbury J."/>
            <person name="Bogden R."/>
            <person name="Skolnick M."/>
            <person name="Sgaramella V."/>
            <person name="Bhatnagar S.K."/>
            <person name="Fontana P."/>
            <person name="Gutin A."/>
            <person name="Van de Peer Y."/>
            <person name="Salamini F."/>
            <person name="Viola R."/>
        </authorList>
    </citation>
    <scope>NUCLEOTIDE SEQUENCE</scope>
</reference>
<feature type="domain" description="NADH:quinone oxidoreductase/Mrp antiporter transmembrane" evidence="7">
    <location>
        <begin position="1"/>
        <end position="46"/>
    </location>
</feature>
<feature type="compositionally biased region" description="Basic and acidic residues" evidence="6">
    <location>
        <begin position="154"/>
        <end position="165"/>
    </location>
</feature>
<dbReference type="AlphaFoldDB" id="A5C4I9"/>
<name>A5C4I9_VITVI</name>
<dbReference type="InterPro" id="IPR002885">
    <property type="entry name" value="PPR_rpt"/>
</dbReference>
<dbReference type="PANTHER" id="PTHR47941">
    <property type="entry name" value="PENTATRICOPEPTIDE REPEAT-CONTAINING PROTEIN 3, MITOCHONDRIAL"/>
    <property type="match status" value="1"/>
</dbReference>
<sequence length="347" mass="38474">MSQLGYTMLALGMGSYRAALFHLITHAYSKALLFLGSGSIIHSMEAQLLVRILLSDLAVTRNLKVSTARPSVAVEPPTMVGYSGCGNQRMSNPRVLLRNRGWGRLFNTGVNSTDRSSTKINFSPSDSDSDSETMIKKTKHEIDKSKLPPPYDPFSKKPAIEEPKDPKDLQDIFHKMRTEGLVPNAVKMFDALSKDGLTHEAMELFAQIKDHGHMPDVVAHTAVIEAYANAGQSKEAVKVYMRMLTSGVMPNAYTYSVLIKGLAGDAKLGEAKKYVLEMMGKGMRPNAGTYTALFEGFAKEQKVEEGREFLEQMKAKGFTPDEKAVREILKNRRGQVFRSIMDILFGK</sequence>
<feature type="repeat" description="PPR" evidence="5">
    <location>
        <begin position="251"/>
        <end position="285"/>
    </location>
</feature>
<comment type="similarity">
    <text evidence="1">Belongs to the PPR family. P subfamily.</text>
</comment>
<accession>A5C4I9</accession>
<gene>
    <name evidence="8" type="ORF">VITISV_015346</name>
</gene>
<feature type="repeat" description="PPR" evidence="5">
    <location>
        <begin position="286"/>
        <end position="320"/>
    </location>
</feature>
<feature type="compositionally biased region" description="Polar residues" evidence="6">
    <location>
        <begin position="116"/>
        <end position="126"/>
    </location>
</feature>
<protein>
    <recommendedName>
        <fullName evidence="7">NADH:quinone oxidoreductase/Mrp antiporter transmembrane domain-containing protein</fullName>
    </recommendedName>
</protein>
<dbReference type="Pfam" id="PF00361">
    <property type="entry name" value="Proton_antipo_M"/>
    <property type="match status" value="1"/>
</dbReference>
<evidence type="ECO:0000256" key="4">
    <source>
        <dbReference type="ARBA" id="ARBA00023027"/>
    </source>
</evidence>
<dbReference type="NCBIfam" id="TIGR00756">
    <property type="entry name" value="PPR"/>
    <property type="match status" value="4"/>
</dbReference>
<dbReference type="Pfam" id="PF01535">
    <property type="entry name" value="PPR"/>
    <property type="match status" value="2"/>
</dbReference>
<keyword evidence="3" id="KW-1278">Translocase</keyword>
<dbReference type="Gene3D" id="1.25.40.10">
    <property type="entry name" value="Tetratricopeptide repeat domain"/>
    <property type="match status" value="2"/>
</dbReference>
<evidence type="ECO:0000256" key="6">
    <source>
        <dbReference type="SAM" id="MobiDB-lite"/>
    </source>
</evidence>
<evidence type="ECO:0000256" key="2">
    <source>
        <dbReference type="ARBA" id="ARBA00022737"/>
    </source>
</evidence>
<dbReference type="InterPro" id="IPR011990">
    <property type="entry name" value="TPR-like_helical_dom_sf"/>
</dbReference>
<evidence type="ECO:0000256" key="3">
    <source>
        <dbReference type="ARBA" id="ARBA00022967"/>
    </source>
</evidence>
<feature type="region of interest" description="Disordered" evidence="6">
    <location>
        <begin position="116"/>
        <end position="165"/>
    </location>
</feature>
<proteinExistence type="inferred from homology"/>
<evidence type="ECO:0000259" key="7">
    <source>
        <dbReference type="Pfam" id="PF00361"/>
    </source>
</evidence>
<dbReference type="Pfam" id="PF13041">
    <property type="entry name" value="PPR_2"/>
    <property type="match status" value="1"/>
</dbReference>